<evidence type="ECO:0000313" key="2">
    <source>
        <dbReference type="EMBL" id="ORW64088.1"/>
    </source>
</evidence>
<dbReference type="Proteomes" id="UP000193387">
    <property type="component" value="Unassembled WGS sequence"/>
</dbReference>
<reference evidence="2 3" key="1">
    <citation type="submission" date="2016-01" db="EMBL/GenBank/DDBJ databases">
        <title>The new phylogeny of the genus Mycobacterium.</title>
        <authorList>
            <person name="Tarcisio F."/>
            <person name="Conor M."/>
            <person name="Antonella G."/>
            <person name="Elisabetta G."/>
            <person name="Giulia F.S."/>
            <person name="Sara T."/>
            <person name="Anna F."/>
            <person name="Clotilde B."/>
            <person name="Roberto B."/>
            <person name="Veronica D.S."/>
            <person name="Fabio R."/>
            <person name="Monica P."/>
            <person name="Olivier J."/>
            <person name="Enrico T."/>
            <person name="Nicola S."/>
        </authorList>
    </citation>
    <scope>NUCLEOTIDE SEQUENCE [LARGE SCALE GENOMIC DNA]</scope>
    <source>
        <strain evidence="2 3">DSM 44616</strain>
    </source>
</reference>
<evidence type="ECO:0000313" key="3">
    <source>
        <dbReference type="Proteomes" id="UP000193387"/>
    </source>
</evidence>
<keyword evidence="1" id="KW-0472">Membrane</keyword>
<dbReference type="AlphaFoldDB" id="A0AAJ3NLC9"/>
<sequence length="63" mass="6318">MGTVSGLVGLIADVYVLGIADGVVLIPFAGQEQMSGAFDLVVRLLEDKGVLGPTVVPALHAAG</sequence>
<evidence type="ECO:0000256" key="1">
    <source>
        <dbReference type="SAM" id="Phobius"/>
    </source>
</evidence>
<dbReference type="EMBL" id="LQPR01000084">
    <property type="protein sequence ID" value="ORW64088.1"/>
    <property type="molecule type" value="Genomic_DNA"/>
</dbReference>
<protein>
    <submittedName>
        <fullName evidence="2">Uncharacterized protein</fullName>
    </submittedName>
</protein>
<feature type="transmembrane region" description="Helical" evidence="1">
    <location>
        <begin position="6"/>
        <end position="28"/>
    </location>
</feature>
<keyword evidence="1" id="KW-0812">Transmembrane</keyword>
<comment type="caution">
    <text evidence="2">The sequence shown here is derived from an EMBL/GenBank/DDBJ whole genome shotgun (WGS) entry which is preliminary data.</text>
</comment>
<keyword evidence="3" id="KW-1185">Reference proteome</keyword>
<keyword evidence="1" id="KW-1133">Transmembrane helix</keyword>
<name>A0AAJ3NLC9_9MYCO</name>
<organism evidence="2 3">
    <name type="scientific">Mycobacterium saskatchewanense</name>
    <dbReference type="NCBI Taxonomy" id="220927"/>
    <lineage>
        <taxon>Bacteria</taxon>
        <taxon>Bacillati</taxon>
        <taxon>Actinomycetota</taxon>
        <taxon>Actinomycetes</taxon>
        <taxon>Mycobacteriales</taxon>
        <taxon>Mycobacteriaceae</taxon>
        <taxon>Mycobacterium</taxon>
        <taxon>Mycobacterium simiae complex</taxon>
    </lineage>
</organism>
<proteinExistence type="predicted"/>
<accession>A0AAJ3NLC9</accession>
<gene>
    <name evidence="2" type="ORF">AWC23_25885</name>
</gene>